<name>A0ABN7XI67_GIGMA</name>
<evidence type="ECO:0000313" key="2">
    <source>
        <dbReference type="Proteomes" id="UP000789901"/>
    </source>
</evidence>
<protein>
    <submittedName>
        <fullName evidence="1">35747_t:CDS:1</fullName>
    </submittedName>
</protein>
<keyword evidence="2" id="KW-1185">Reference proteome</keyword>
<accession>A0ABN7XI67</accession>
<evidence type="ECO:0000313" key="1">
    <source>
        <dbReference type="EMBL" id="CAG8854280.1"/>
    </source>
</evidence>
<reference evidence="1 2" key="1">
    <citation type="submission" date="2021-06" db="EMBL/GenBank/DDBJ databases">
        <authorList>
            <person name="Kallberg Y."/>
            <person name="Tangrot J."/>
            <person name="Rosling A."/>
        </authorList>
    </citation>
    <scope>NUCLEOTIDE SEQUENCE [LARGE SCALE GENOMIC DNA]</scope>
    <source>
        <strain evidence="1 2">120-4 pot B 10/14</strain>
    </source>
</reference>
<organism evidence="1 2">
    <name type="scientific">Gigaspora margarita</name>
    <dbReference type="NCBI Taxonomy" id="4874"/>
    <lineage>
        <taxon>Eukaryota</taxon>
        <taxon>Fungi</taxon>
        <taxon>Fungi incertae sedis</taxon>
        <taxon>Mucoromycota</taxon>
        <taxon>Glomeromycotina</taxon>
        <taxon>Glomeromycetes</taxon>
        <taxon>Diversisporales</taxon>
        <taxon>Gigasporaceae</taxon>
        <taxon>Gigaspora</taxon>
    </lineage>
</organism>
<comment type="caution">
    <text evidence="1">The sequence shown here is derived from an EMBL/GenBank/DDBJ whole genome shotgun (WGS) entry which is preliminary data.</text>
</comment>
<dbReference type="Proteomes" id="UP000789901">
    <property type="component" value="Unassembled WGS sequence"/>
</dbReference>
<feature type="non-terminal residue" evidence="1">
    <location>
        <position position="1"/>
    </location>
</feature>
<sequence length="45" mass="5302">DLNTIIIHLRTSNIGITELAFNYLQCNMVRESLRNSYLPQILSWH</sequence>
<feature type="non-terminal residue" evidence="1">
    <location>
        <position position="45"/>
    </location>
</feature>
<proteinExistence type="predicted"/>
<gene>
    <name evidence="1" type="ORF">GMARGA_LOCUS43101</name>
</gene>
<dbReference type="EMBL" id="CAJVQB010135672">
    <property type="protein sequence ID" value="CAG8854280.1"/>
    <property type="molecule type" value="Genomic_DNA"/>
</dbReference>